<keyword evidence="2" id="KW-1185">Reference proteome</keyword>
<organism evidence="1 2">
    <name type="scientific">Kribbella sancticallisti</name>
    <dbReference type="NCBI Taxonomy" id="460087"/>
    <lineage>
        <taxon>Bacteria</taxon>
        <taxon>Bacillati</taxon>
        <taxon>Actinomycetota</taxon>
        <taxon>Actinomycetes</taxon>
        <taxon>Propionibacteriales</taxon>
        <taxon>Kribbellaceae</taxon>
        <taxon>Kribbella</taxon>
    </lineage>
</organism>
<dbReference type="EMBL" id="BAAAOS010000066">
    <property type="protein sequence ID" value="GAA1616403.1"/>
    <property type="molecule type" value="Genomic_DNA"/>
</dbReference>
<accession>A0ABP4QN56</accession>
<reference evidence="2" key="1">
    <citation type="journal article" date="2019" name="Int. J. Syst. Evol. Microbiol.">
        <title>The Global Catalogue of Microorganisms (GCM) 10K type strain sequencing project: providing services to taxonomists for standard genome sequencing and annotation.</title>
        <authorList>
            <consortium name="The Broad Institute Genomics Platform"/>
            <consortium name="The Broad Institute Genome Sequencing Center for Infectious Disease"/>
            <person name="Wu L."/>
            <person name="Ma J."/>
        </authorList>
    </citation>
    <scope>NUCLEOTIDE SEQUENCE [LARGE SCALE GENOMIC DNA]</scope>
    <source>
        <strain evidence="2">JCM 14969</strain>
    </source>
</reference>
<dbReference type="RefSeq" id="WP_344222274.1">
    <property type="nucleotide sequence ID" value="NZ_BAAAOS010000066.1"/>
</dbReference>
<sequence>MTLVLPPGPLGPPGPAQYDWLFHFTGRPVGLAATPSLPGNIRDLHPAARLDNILWEERLRGFPPFSRPPVTSPMLSFAESPLPHVQWLIGQRQWPSWALVVSRQHIYDLGGGPALHARTPLYNTLSDEQRAWAVRLETNSISRSDWLHEREWRLPVPPDQPWLDLSPYPRPTPAAAVLLGDPNWQPSTRLAPFRTGRFFNGETGEEVAGDHPNAHPYMEQRWALPRIWPGLLKLYYNPQTGEIVPLAG</sequence>
<evidence type="ECO:0000313" key="2">
    <source>
        <dbReference type="Proteomes" id="UP001500393"/>
    </source>
</evidence>
<proteinExistence type="predicted"/>
<name>A0ABP4QN56_9ACTN</name>
<gene>
    <name evidence="1" type="ORF">GCM10009789_82990</name>
</gene>
<comment type="caution">
    <text evidence="1">The sequence shown here is derived from an EMBL/GenBank/DDBJ whole genome shotgun (WGS) entry which is preliminary data.</text>
</comment>
<protein>
    <submittedName>
        <fullName evidence="1">Uncharacterized protein</fullName>
    </submittedName>
</protein>
<dbReference type="Proteomes" id="UP001500393">
    <property type="component" value="Unassembled WGS sequence"/>
</dbReference>
<evidence type="ECO:0000313" key="1">
    <source>
        <dbReference type="EMBL" id="GAA1616403.1"/>
    </source>
</evidence>